<evidence type="ECO:0000256" key="3">
    <source>
        <dbReference type="ARBA" id="ARBA00022741"/>
    </source>
</evidence>
<dbReference type="InterPro" id="IPR027417">
    <property type="entry name" value="P-loop_NTPase"/>
</dbReference>
<dbReference type="InterPro" id="IPR004100">
    <property type="entry name" value="ATPase_F1/V1/A1_a/bsu_N"/>
</dbReference>
<protein>
    <recommendedName>
        <fullName evidence="12">AAA+ ATPase domain-containing protein</fullName>
    </recommendedName>
</protein>
<comment type="caution">
    <text evidence="11">The sequence shown here is derived from an EMBL/GenBank/DDBJ whole genome shotgun (WGS) entry which is preliminary data.</text>
</comment>
<dbReference type="Pfam" id="PF22919">
    <property type="entry name" value="ATP-synt_VA_C"/>
    <property type="match status" value="1"/>
</dbReference>
<proteinExistence type="inferred from homology"/>
<dbReference type="InterPro" id="IPR024034">
    <property type="entry name" value="ATPase_F1/V1_b/a_C"/>
</dbReference>
<evidence type="ECO:0000256" key="5">
    <source>
        <dbReference type="ARBA" id="ARBA00022967"/>
    </source>
</evidence>
<evidence type="ECO:0000259" key="8">
    <source>
        <dbReference type="Pfam" id="PF02874"/>
    </source>
</evidence>
<keyword evidence="3" id="KW-0547">Nucleotide-binding</keyword>
<dbReference type="SUPFAM" id="SSF47917">
    <property type="entry name" value="C-terminal domain of alpha and beta subunits of F1 ATP synthase"/>
    <property type="match status" value="1"/>
</dbReference>
<dbReference type="GO" id="GO:0046961">
    <property type="term" value="F:proton-transporting ATPase activity, rotational mechanism"/>
    <property type="evidence" value="ECO:0007669"/>
    <property type="project" value="InterPro"/>
</dbReference>
<evidence type="ECO:0000259" key="7">
    <source>
        <dbReference type="Pfam" id="PF00006"/>
    </source>
</evidence>
<dbReference type="CDD" id="cd18111">
    <property type="entry name" value="ATP-synt_V_A-type_alpha_C"/>
    <property type="match status" value="1"/>
</dbReference>
<dbReference type="Gene3D" id="2.40.30.20">
    <property type="match status" value="1"/>
</dbReference>
<dbReference type="CDD" id="cd01134">
    <property type="entry name" value="V_A-ATPase_A"/>
    <property type="match status" value="1"/>
</dbReference>
<feature type="domain" description="ATPsynthase alpha/beta subunit barrel-sandwich" evidence="9">
    <location>
        <begin position="118"/>
        <end position="202"/>
    </location>
</feature>
<evidence type="ECO:0000256" key="2">
    <source>
        <dbReference type="ARBA" id="ARBA00022448"/>
    </source>
</evidence>
<accession>A0A0F9KMP8</accession>
<dbReference type="Pfam" id="PF00006">
    <property type="entry name" value="ATP-synt_ab"/>
    <property type="match status" value="1"/>
</dbReference>
<evidence type="ECO:0000259" key="10">
    <source>
        <dbReference type="Pfam" id="PF22919"/>
    </source>
</evidence>
<keyword evidence="6" id="KW-0406">Ion transport</keyword>
<evidence type="ECO:0000256" key="6">
    <source>
        <dbReference type="ARBA" id="ARBA00023065"/>
    </source>
</evidence>
<dbReference type="Gene3D" id="2.40.50.100">
    <property type="match status" value="1"/>
</dbReference>
<dbReference type="PANTHER" id="PTHR43607">
    <property type="entry name" value="V-TYPE PROTON ATPASE CATALYTIC SUBUNIT A"/>
    <property type="match status" value="1"/>
</dbReference>
<dbReference type="GO" id="GO:0046034">
    <property type="term" value="P:ATP metabolic process"/>
    <property type="evidence" value="ECO:0007669"/>
    <property type="project" value="InterPro"/>
</dbReference>
<dbReference type="InterPro" id="IPR023366">
    <property type="entry name" value="ATP_synth_asu-like_sf"/>
</dbReference>
<evidence type="ECO:0008006" key="12">
    <source>
        <dbReference type="Google" id="ProtNLM"/>
    </source>
</evidence>
<dbReference type="HAMAP" id="MF_00309">
    <property type="entry name" value="ATP_synth_A_arch"/>
    <property type="match status" value="1"/>
</dbReference>
<dbReference type="EMBL" id="LAZR01008871">
    <property type="protein sequence ID" value="KKM76056.1"/>
    <property type="molecule type" value="Genomic_DNA"/>
</dbReference>
<dbReference type="NCBIfam" id="NF003220">
    <property type="entry name" value="PRK04192.1"/>
    <property type="match status" value="1"/>
</dbReference>
<keyword evidence="4" id="KW-0067">ATP-binding</keyword>
<dbReference type="FunFam" id="2.40.50.100:FF:000008">
    <property type="entry name" value="V-type proton ATPase catalytic subunit A"/>
    <property type="match status" value="1"/>
</dbReference>
<sequence length="603" mass="67445">MMKSGKEPKQGYITEIVGSLIKVKGLENIVHLHDLIKISDYKILGEVIQIYSNHIVAQCFEDTKNLRLNGSVISLNEPLSMELGPGLLANVFDGIQRPLEKVFQRFTSGGLERGVEIDPLSRSKKWHFKPIRKLNDDISGGDIIGTVQETQMLEHKIMAPPKASGKISKIAPEGDYTIIDDIFTLTNNGIEKSYSMLQKWPVIKSRPYGKKLNPKEPLITGMRVIDLLFPIARGGTIAVPGGFGTGKTIIQQSIAKFSDADVIVYICCGEPGSEVANILKQFTEKKDLKSGRPLIDHIVVIANTSNMPVSAREASLFSGVTIAEYYRDMGYDVVVLADSTSRWAESLREISGLLEEMPAEEGYPAYLPSRLSSFYERAGVVEPLGTDELGKARTGSLTIVGSISPPAGDFSEPVTATTKRVVQVFWALDSNLAYLKHYPAINWLNSYSNYPSSLKDWWNNRDIEWPEIDIDWSECRKQTNEILGQEQELKYITQLLGEKNLPDDQQLTLFIARIIKNGLLAQSAFDEIDSFTDAKKLLGLIKLILLIYSEGKKLLKRGVVIEELLDQDFIVKLLRLSRTVPNENFEQIEDMKNSLMQKLKSSQ</sequence>
<dbReference type="AlphaFoldDB" id="A0A0F9KMP8"/>
<dbReference type="InterPro" id="IPR022878">
    <property type="entry name" value="V-ATPase_asu"/>
</dbReference>
<dbReference type="Pfam" id="PF02874">
    <property type="entry name" value="ATP-synt_ab_N"/>
    <property type="match status" value="1"/>
</dbReference>
<dbReference type="SUPFAM" id="SSF52540">
    <property type="entry name" value="P-loop containing nucleoside triphosphate hydrolases"/>
    <property type="match status" value="1"/>
</dbReference>
<reference evidence="11" key="1">
    <citation type="journal article" date="2015" name="Nature">
        <title>Complex archaea that bridge the gap between prokaryotes and eukaryotes.</title>
        <authorList>
            <person name="Spang A."/>
            <person name="Saw J.H."/>
            <person name="Jorgensen S.L."/>
            <person name="Zaremba-Niedzwiedzka K."/>
            <person name="Martijn J."/>
            <person name="Lind A.E."/>
            <person name="van Eijk R."/>
            <person name="Schleper C."/>
            <person name="Guy L."/>
            <person name="Ettema T.J."/>
        </authorList>
    </citation>
    <scope>NUCLEOTIDE SEQUENCE</scope>
</reference>
<dbReference type="Pfam" id="PF16886">
    <property type="entry name" value="ATP-synt_ab_Xtn"/>
    <property type="match status" value="1"/>
</dbReference>
<dbReference type="PROSITE" id="PS00152">
    <property type="entry name" value="ATPASE_ALPHA_BETA"/>
    <property type="match status" value="1"/>
</dbReference>
<dbReference type="InterPro" id="IPR031686">
    <property type="entry name" value="ATP-synth_a_Xtn"/>
</dbReference>
<dbReference type="Gene3D" id="3.40.50.300">
    <property type="entry name" value="P-loop containing nucleotide triphosphate hydrolases"/>
    <property type="match status" value="1"/>
</dbReference>
<evidence type="ECO:0000256" key="1">
    <source>
        <dbReference type="ARBA" id="ARBA00008936"/>
    </source>
</evidence>
<evidence type="ECO:0000256" key="4">
    <source>
        <dbReference type="ARBA" id="ARBA00022840"/>
    </source>
</evidence>
<feature type="domain" description="ATP synthase A/B type C-terminal" evidence="10">
    <location>
        <begin position="468"/>
        <end position="561"/>
    </location>
</feature>
<gene>
    <name evidence="11" type="ORF">LCGC14_1383990</name>
</gene>
<dbReference type="InterPro" id="IPR000194">
    <property type="entry name" value="ATPase_F1/V1/A1_a/bsu_nucl-bd"/>
</dbReference>
<keyword evidence="5" id="KW-1278">Translocase</keyword>
<dbReference type="Gene3D" id="1.10.1140.10">
    <property type="entry name" value="Bovine Mitochondrial F1-atpase, Atp Synthase Beta Chain, Chain D, domain 3"/>
    <property type="match status" value="1"/>
</dbReference>
<organism evidence="11">
    <name type="scientific">marine sediment metagenome</name>
    <dbReference type="NCBI Taxonomy" id="412755"/>
    <lineage>
        <taxon>unclassified sequences</taxon>
        <taxon>metagenomes</taxon>
        <taxon>ecological metagenomes</taxon>
    </lineage>
</organism>
<dbReference type="InterPro" id="IPR020003">
    <property type="entry name" value="ATPase_a/bsu_AS"/>
</dbReference>
<dbReference type="PANTHER" id="PTHR43607:SF1">
    <property type="entry name" value="H(+)-TRANSPORTING TWO-SECTOR ATPASE"/>
    <property type="match status" value="1"/>
</dbReference>
<dbReference type="InterPro" id="IPR055190">
    <property type="entry name" value="ATP-synt_VA_C"/>
</dbReference>
<keyword evidence="2" id="KW-0813">Transport</keyword>
<feature type="domain" description="ATPase F1/V1/A1 complex alpha/beta subunit nucleotide-binding" evidence="7">
    <location>
        <begin position="221"/>
        <end position="448"/>
    </location>
</feature>
<evidence type="ECO:0000259" key="9">
    <source>
        <dbReference type="Pfam" id="PF16886"/>
    </source>
</evidence>
<dbReference type="GO" id="GO:0005524">
    <property type="term" value="F:ATP binding"/>
    <property type="evidence" value="ECO:0007669"/>
    <property type="project" value="UniProtKB-KW"/>
</dbReference>
<name>A0A0F9KMP8_9ZZZZ</name>
<comment type="similarity">
    <text evidence="1">Belongs to the ATPase alpha/beta chains family.</text>
</comment>
<evidence type="ECO:0000313" key="11">
    <source>
        <dbReference type="EMBL" id="KKM76056.1"/>
    </source>
</evidence>
<feature type="domain" description="ATPase F1/V1/A1 complex alpha/beta subunit N-terminal" evidence="8">
    <location>
        <begin position="13"/>
        <end position="73"/>
    </location>
</feature>